<sequence length="50" mass="5479">DLGKKSISLSGKEVGIVTDSNFGESKPLMDTTRLRVSQTIDLQFSKKIIP</sequence>
<dbReference type="AlphaFoldDB" id="S2EBN3"/>
<dbReference type="Proteomes" id="UP000014065">
    <property type="component" value="Unassembled WGS sequence"/>
</dbReference>
<evidence type="ECO:0000313" key="2">
    <source>
        <dbReference type="Proteomes" id="UP000014065"/>
    </source>
</evidence>
<feature type="non-terminal residue" evidence="1">
    <location>
        <position position="1"/>
    </location>
</feature>
<dbReference type="EMBL" id="AHJG01000010">
    <property type="protein sequence ID" value="EPA06761.1"/>
    <property type="molecule type" value="Genomic_DNA"/>
</dbReference>
<comment type="caution">
    <text evidence="1">The sequence shown here is derived from an EMBL/GenBank/DDBJ whole genome shotgun (WGS) entry which is preliminary data.</text>
</comment>
<name>S2EBN3_9ARCH</name>
<protein>
    <submittedName>
        <fullName evidence="1">Uncharacterized protein</fullName>
    </submittedName>
</protein>
<organism evidence="1 2">
    <name type="scientific">Candidatus Nitrosarchaeum limnium BG20</name>
    <dbReference type="NCBI Taxonomy" id="859192"/>
    <lineage>
        <taxon>Archaea</taxon>
        <taxon>Nitrososphaerota</taxon>
        <taxon>Nitrososphaeria</taxon>
        <taxon>Nitrosopumilales</taxon>
        <taxon>Nitrosopumilaceae</taxon>
        <taxon>Nitrosarchaeum</taxon>
    </lineage>
</organism>
<keyword evidence="2" id="KW-1185">Reference proteome</keyword>
<evidence type="ECO:0000313" key="1">
    <source>
        <dbReference type="EMBL" id="EPA06761.1"/>
    </source>
</evidence>
<proteinExistence type="predicted"/>
<gene>
    <name evidence="1" type="ORF">BG20_I0104</name>
</gene>
<accession>S2EBN3</accession>
<reference evidence="1 2" key="1">
    <citation type="journal article" date="2012" name="J. Bacteriol.">
        <title>Genome Sequence of "Candidatus Nitrosoarchaeum limnia" BG20, a Low-Salinity Ammonia-Oxidizing Archaeon from the San Francisco Bay Estuary.</title>
        <authorList>
            <person name="Mosier A.C."/>
            <person name="Allen E.E."/>
            <person name="Kim M."/>
            <person name="Ferriera S."/>
            <person name="Francis C.A."/>
        </authorList>
    </citation>
    <scope>NUCLEOTIDE SEQUENCE [LARGE SCALE GENOMIC DNA]</scope>
    <source>
        <strain evidence="1 2">BG20</strain>
    </source>
</reference>